<dbReference type="AlphaFoldDB" id="A0A5N1JBV0"/>
<dbReference type="Proteomes" id="UP000326344">
    <property type="component" value="Unassembled WGS sequence"/>
</dbReference>
<proteinExistence type="predicted"/>
<keyword evidence="1" id="KW-1133">Transmembrane helix</keyword>
<name>A0A5N1JBV0_9BACT</name>
<evidence type="ECO:0008006" key="4">
    <source>
        <dbReference type="Google" id="ProtNLM"/>
    </source>
</evidence>
<keyword evidence="1" id="KW-0812">Transmembrane</keyword>
<keyword evidence="1" id="KW-0472">Membrane</keyword>
<keyword evidence="3" id="KW-1185">Reference proteome</keyword>
<comment type="caution">
    <text evidence="2">The sequence shown here is derived from an EMBL/GenBank/DDBJ whole genome shotgun (WGS) entry which is preliminary data.</text>
</comment>
<evidence type="ECO:0000313" key="2">
    <source>
        <dbReference type="EMBL" id="KAA9349961.1"/>
    </source>
</evidence>
<dbReference type="EMBL" id="VTWS01000005">
    <property type="protein sequence ID" value="KAA9349961.1"/>
    <property type="molecule type" value="Genomic_DNA"/>
</dbReference>
<organism evidence="2 3">
    <name type="scientific">Larkinella humicola</name>
    <dbReference type="NCBI Taxonomy" id="2607654"/>
    <lineage>
        <taxon>Bacteria</taxon>
        <taxon>Pseudomonadati</taxon>
        <taxon>Bacteroidota</taxon>
        <taxon>Cytophagia</taxon>
        <taxon>Cytophagales</taxon>
        <taxon>Spirosomataceae</taxon>
        <taxon>Larkinella</taxon>
    </lineage>
</organism>
<evidence type="ECO:0000256" key="1">
    <source>
        <dbReference type="SAM" id="Phobius"/>
    </source>
</evidence>
<feature type="transmembrane region" description="Helical" evidence="1">
    <location>
        <begin position="67"/>
        <end position="93"/>
    </location>
</feature>
<feature type="transmembrane region" description="Helical" evidence="1">
    <location>
        <begin position="105"/>
        <end position="123"/>
    </location>
</feature>
<protein>
    <recommendedName>
        <fullName evidence="4">Small integral membrane protein</fullName>
    </recommendedName>
</protein>
<gene>
    <name evidence="2" type="ORF">F0P93_21225</name>
</gene>
<reference evidence="2 3" key="1">
    <citation type="submission" date="2019-09" db="EMBL/GenBank/DDBJ databases">
        <title>Genome Sequence of Larkinella sp MA1.</title>
        <authorList>
            <person name="Srinivasan S."/>
        </authorList>
    </citation>
    <scope>NUCLEOTIDE SEQUENCE [LARGE SCALE GENOMIC DNA]</scope>
    <source>
        <strain evidence="2 3">MA1</strain>
    </source>
</reference>
<dbReference type="RefSeq" id="WP_150879654.1">
    <property type="nucleotide sequence ID" value="NZ_VTWS01000005.1"/>
</dbReference>
<sequence length="156" mass="17231">MWTNSPHSGKTIQAVLLLFWALYFSLVLGSNSTDALKALGLLPTDWVFASGNYAMVRTVVGIYHPPVWVAGLFYTGVLVWQAVGAVLLWRAFAATVRQTQHYPQAAYQALTVTIGLWAAFILADEFFLAYEMSGLSATHFSLLIAEIGTLLVFRKE</sequence>
<feature type="transmembrane region" description="Helical" evidence="1">
    <location>
        <begin position="135"/>
        <end position="153"/>
    </location>
</feature>
<evidence type="ECO:0000313" key="3">
    <source>
        <dbReference type="Proteomes" id="UP000326344"/>
    </source>
</evidence>
<accession>A0A5N1JBV0</accession>